<gene>
    <name evidence="8" type="primary">proB</name>
    <name evidence="11" type="ORF">HMPREF0860_2528</name>
    <name evidence="10" type="ORF">HMPREF1325_1002</name>
</gene>
<evidence type="ECO:0000313" key="10">
    <source>
        <dbReference type="EMBL" id="ERF60592.1"/>
    </source>
</evidence>
<dbReference type="InterPro" id="IPR001057">
    <property type="entry name" value="Glu/AcGlu_kinase"/>
</dbReference>
<evidence type="ECO:0000256" key="6">
    <source>
        <dbReference type="ARBA" id="ARBA00022777"/>
    </source>
</evidence>
<keyword evidence="2 8" id="KW-0028">Amino-acid biosynthesis</keyword>
<feature type="binding site" evidence="8">
    <location>
        <position position="152"/>
    </location>
    <ligand>
        <name>substrate</name>
    </ligand>
</feature>
<keyword evidence="1 8" id="KW-0963">Cytoplasm</keyword>
<dbReference type="Proteomes" id="UP000016646">
    <property type="component" value="Unassembled WGS sequence"/>
</dbReference>
<keyword evidence="5 8" id="KW-0547">Nucleotide-binding</keyword>
<evidence type="ECO:0000313" key="13">
    <source>
        <dbReference type="Proteomes" id="UP000016646"/>
    </source>
</evidence>
<protein>
    <recommendedName>
        <fullName evidence="8">Glutamate 5-kinase</fullName>
        <ecNumber evidence="8">2.7.2.11</ecNumber>
    </recommendedName>
    <alternativeName>
        <fullName evidence="8">Gamma-glutamyl kinase</fullName>
        <shortName evidence="8">GK</shortName>
    </alternativeName>
</protein>
<dbReference type="GO" id="GO:0005829">
    <property type="term" value="C:cytosol"/>
    <property type="evidence" value="ECO:0007669"/>
    <property type="project" value="TreeGrafter"/>
</dbReference>
<comment type="pathway">
    <text evidence="8">Amino-acid biosynthesis; L-proline biosynthesis; L-glutamate 5-semialdehyde from L-glutamate: step 1/2.</text>
</comment>
<dbReference type="HAMAP" id="MF_00456">
    <property type="entry name" value="ProB"/>
    <property type="match status" value="1"/>
</dbReference>
<dbReference type="eggNOG" id="COG0263">
    <property type="taxonomic scope" value="Bacteria"/>
</dbReference>
<comment type="caution">
    <text evidence="10">The sequence shown here is derived from an EMBL/GenBank/DDBJ whole genome shotgun (WGS) entry which is preliminary data.</text>
</comment>
<dbReference type="GO" id="GO:0005524">
    <property type="term" value="F:ATP binding"/>
    <property type="evidence" value="ECO:0007669"/>
    <property type="project" value="UniProtKB-KW"/>
</dbReference>
<dbReference type="Proteomes" id="UP000016412">
    <property type="component" value="Unassembled WGS sequence"/>
</dbReference>
<feature type="binding site" evidence="8">
    <location>
        <position position="25"/>
    </location>
    <ligand>
        <name>ATP</name>
        <dbReference type="ChEBI" id="CHEBI:30616"/>
    </ligand>
</feature>
<keyword evidence="13" id="KW-1185">Reference proteome</keyword>
<dbReference type="OrthoDB" id="9804434at2"/>
<dbReference type="UniPathway" id="UPA00098">
    <property type="reaction ID" value="UER00359"/>
</dbReference>
<dbReference type="InterPro" id="IPR041739">
    <property type="entry name" value="G5K_ProB"/>
</dbReference>
<dbReference type="STRING" id="1125725.HMPREF1325_1002"/>
<proteinExistence type="inferred from homology"/>
<dbReference type="EC" id="2.7.2.11" evidence="8"/>
<dbReference type="PATRIC" id="fig|1125725.3.peg.1433"/>
<keyword evidence="7 8" id="KW-0067">ATP-binding</keyword>
<comment type="subcellular location">
    <subcellularLocation>
        <location evidence="8">Cytoplasm</location>
    </subcellularLocation>
</comment>
<keyword evidence="6 8" id="KW-0418">Kinase</keyword>
<name>U1F953_TRESO</name>
<reference evidence="12 13" key="1">
    <citation type="submission" date="2013-08" db="EMBL/GenBank/DDBJ databases">
        <authorList>
            <person name="Durkin A.S."/>
            <person name="Haft D.R."/>
            <person name="McCorrison J."/>
            <person name="Torralba M."/>
            <person name="Gillis M."/>
            <person name="Haft D.H."/>
            <person name="Methe B."/>
            <person name="Sutton G."/>
            <person name="Nelson K.E."/>
        </authorList>
    </citation>
    <scope>NUCLEOTIDE SEQUENCE [LARGE SCALE GENOMIC DNA]</scope>
    <source>
        <strain evidence="11 13">ATCC 35536</strain>
        <strain evidence="10 12">VPI DR56BR1116</strain>
    </source>
</reference>
<feature type="binding site" evidence="8">
    <location>
        <position position="65"/>
    </location>
    <ligand>
        <name>substrate</name>
    </ligand>
</feature>
<dbReference type="EMBL" id="AUZJ01000039">
    <property type="protein sequence ID" value="ERF60592.1"/>
    <property type="molecule type" value="Genomic_DNA"/>
</dbReference>
<dbReference type="GO" id="GO:0004349">
    <property type="term" value="F:glutamate 5-kinase activity"/>
    <property type="evidence" value="ECO:0007669"/>
    <property type="project" value="UniProtKB-UniRule"/>
</dbReference>
<dbReference type="EMBL" id="AVQI01000018">
    <property type="protein sequence ID" value="ERK04622.1"/>
    <property type="molecule type" value="Genomic_DNA"/>
</dbReference>
<evidence type="ECO:0000256" key="1">
    <source>
        <dbReference type="ARBA" id="ARBA00022490"/>
    </source>
</evidence>
<evidence type="ECO:0000259" key="9">
    <source>
        <dbReference type="Pfam" id="PF00696"/>
    </source>
</evidence>
<dbReference type="PIRSF" id="PIRSF000729">
    <property type="entry name" value="GK"/>
    <property type="match status" value="1"/>
</dbReference>
<dbReference type="FunFam" id="3.40.1160.10:FF:000006">
    <property type="entry name" value="Glutamate 5-kinase"/>
    <property type="match status" value="1"/>
</dbReference>
<dbReference type="PRINTS" id="PR00474">
    <property type="entry name" value="GLU5KINASE"/>
</dbReference>
<dbReference type="PANTHER" id="PTHR43654:SF1">
    <property type="entry name" value="ISOPENTENYL PHOSPHATE KINASE"/>
    <property type="match status" value="1"/>
</dbReference>
<evidence type="ECO:0000313" key="12">
    <source>
        <dbReference type="Proteomes" id="UP000016412"/>
    </source>
</evidence>
<dbReference type="Gene3D" id="3.40.1160.10">
    <property type="entry name" value="Acetylglutamate kinase-like"/>
    <property type="match status" value="1"/>
</dbReference>
<evidence type="ECO:0000256" key="8">
    <source>
        <dbReference type="HAMAP-Rule" id="MF_00456"/>
    </source>
</evidence>
<dbReference type="AlphaFoldDB" id="U1F953"/>
<keyword evidence="4 8" id="KW-0808">Transferase</keyword>
<comment type="catalytic activity">
    <reaction evidence="8">
        <text>L-glutamate + ATP = L-glutamyl 5-phosphate + ADP</text>
        <dbReference type="Rhea" id="RHEA:14877"/>
        <dbReference type="ChEBI" id="CHEBI:29985"/>
        <dbReference type="ChEBI" id="CHEBI:30616"/>
        <dbReference type="ChEBI" id="CHEBI:58274"/>
        <dbReference type="ChEBI" id="CHEBI:456216"/>
        <dbReference type="EC" id="2.7.2.11"/>
    </reaction>
</comment>
<comment type="function">
    <text evidence="8">Catalyzes the transfer of a phosphate group to glutamate to form L-glutamate 5-phosphate.</text>
</comment>
<sequence>MSETEAVNGKAIAEIINRSRKIVIKIGSNTLADTTGLPNDDFMENFARQTKALIDGGKQIVVVSSGAQISGLATIKEWARKRDVHYRQALCAIGQVELMDRWRSAFNKYGLHIGQLLLTKDDFTNDHRTLNIRNTLFTLVDEGVVPIINENDSVSFDEIRIGDNDNLSALTAVLWSADLLILFSDIDGVYTDNPKTNKDAKLVTTVTDIASLRKSITIGATNSFGTGGIETKLEAAELSTSYGIPLLLAKGTENAIENLAAGKECGTLFFADEEKLLQDIRRS</sequence>
<feature type="binding site" evidence="8">
    <location>
        <position position="164"/>
    </location>
    <ligand>
        <name>substrate</name>
    </ligand>
</feature>
<feature type="binding site" evidence="8">
    <location>
        <begin position="184"/>
        <end position="185"/>
    </location>
    <ligand>
        <name>ATP</name>
        <dbReference type="ChEBI" id="CHEBI:30616"/>
    </ligand>
</feature>
<dbReference type="InterPro" id="IPR011529">
    <property type="entry name" value="Glu_5kinase"/>
</dbReference>
<organism evidence="10 12">
    <name type="scientific">Treponema socranskii subsp. socranskii VPI DR56BR1116 = ATCC 35536</name>
    <dbReference type="NCBI Taxonomy" id="1125725"/>
    <lineage>
        <taxon>Bacteria</taxon>
        <taxon>Pseudomonadati</taxon>
        <taxon>Spirochaetota</taxon>
        <taxon>Spirochaetia</taxon>
        <taxon>Spirochaetales</taxon>
        <taxon>Treponemataceae</taxon>
        <taxon>Treponema</taxon>
    </lineage>
</organism>
<dbReference type="PANTHER" id="PTHR43654">
    <property type="entry name" value="GLUTAMATE 5-KINASE"/>
    <property type="match status" value="1"/>
</dbReference>
<evidence type="ECO:0000313" key="11">
    <source>
        <dbReference type="EMBL" id="ERK04622.1"/>
    </source>
</evidence>
<accession>U1F953</accession>
<dbReference type="Pfam" id="PF00696">
    <property type="entry name" value="AA_kinase"/>
    <property type="match status" value="1"/>
</dbReference>
<dbReference type="InterPro" id="IPR001048">
    <property type="entry name" value="Asp/Glu/Uridylate_kinase"/>
</dbReference>
<dbReference type="GO" id="GO:0055129">
    <property type="term" value="P:L-proline biosynthetic process"/>
    <property type="evidence" value="ECO:0007669"/>
    <property type="project" value="UniProtKB-UniRule"/>
</dbReference>
<evidence type="ECO:0000256" key="4">
    <source>
        <dbReference type="ARBA" id="ARBA00022679"/>
    </source>
</evidence>
<dbReference type="InterPro" id="IPR005715">
    <property type="entry name" value="Glu_5kinase/COase_Synthase"/>
</dbReference>
<dbReference type="CDD" id="cd04242">
    <property type="entry name" value="AAK_G5K_ProB"/>
    <property type="match status" value="1"/>
</dbReference>
<dbReference type="RefSeq" id="WP_021330463.1">
    <property type="nucleotide sequence ID" value="NZ_AUZJ01000039.1"/>
</dbReference>
<keyword evidence="3 8" id="KW-0641">Proline biosynthesis</keyword>
<dbReference type="SUPFAM" id="SSF53633">
    <property type="entry name" value="Carbamate kinase-like"/>
    <property type="match status" value="1"/>
</dbReference>
<evidence type="ECO:0000256" key="5">
    <source>
        <dbReference type="ARBA" id="ARBA00022741"/>
    </source>
</evidence>
<dbReference type="NCBIfam" id="TIGR01027">
    <property type="entry name" value="proB"/>
    <property type="match status" value="1"/>
</dbReference>
<comment type="similarity">
    <text evidence="8">Belongs to the glutamate 5-kinase family.</text>
</comment>
<evidence type="ECO:0000256" key="3">
    <source>
        <dbReference type="ARBA" id="ARBA00022650"/>
    </source>
</evidence>
<dbReference type="InterPro" id="IPR036393">
    <property type="entry name" value="AceGlu_kinase-like_sf"/>
</dbReference>
<feature type="domain" description="Aspartate/glutamate/uridylate kinase" evidence="9">
    <location>
        <begin position="21"/>
        <end position="238"/>
    </location>
</feature>
<evidence type="ECO:0000256" key="7">
    <source>
        <dbReference type="ARBA" id="ARBA00022840"/>
    </source>
</evidence>
<feature type="binding site" evidence="8">
    <location>
        <begin position="226"/>
        <end position="232"/>
    </location>
    <ligand>
        <name>ATP</name>
        <dbReference type="ChEBI" id="CHEBI:30616"/>
    </ligand>
</feature>
<evidence type="ECO:0000256" key="2">
    <source>
        <dbReference type="ARBA" id="ARBA00022605"/>
    </source>
</evidence>